<proteinExistence type="predicted"/>
<protein>
    <submittedName>
        <fullName evidence="5">DUF726 domain-containing protein</fullName>
    </submittedName>
</protein>
<dbReference type="EMBL" id="JBHLXE010000097">
    <property type="protein sequence ID" value="MFC0180242.1"/>
    <property type="molecule type" value="Genomic_DNA"/>
</dbReference>
<dbReference type="Pfam" id="PF05277">
    <property type="entry name" value="DUF726"/>
    <property type="match status" value="1"/>
</dbReference>
<evidence type="ECO:0000256" key="1">
    <source>
        <dbReference type="ARBA" id="ARBA00004141"/>
    </source>
</evidence>
<name>A0ABV6CB72_9GAMM</name>
<keyword evidence="4" id="KW-0472">Membrane</keyword>
<dbReference type="Proteomes" id="UP001589758">
    <property type="component" value="Unassembled WGS sequence"/>
</dbReference>
<keyword evidence="2" id="KW-0812">Transmembrane</keyword>
<evidence type="ECO:0000313" key="6">
    <source>
        <dbReference type="Proteomes" id="UP001589758"/>
    </source>
</evidence>
<comment type="subcellular location">
    <subcellularLocation>
        <location evidence="1">Membrane</location>
        <topology evidence="1">Multi-pass membrane protein</topology>
    </subcellularLocation>
</comment>
<dbReference type="InterPro" id="IPR029058">
    <property type="entry name" value="AB_hydrolase_fold"/>
</dbReference>
<dbReference type="PANTHER" id="PTHR17920">
    <property type="entry name" value="TRANSMEMBRANE AND COILED-COIL DOMAIN-CONTAINING PROTEIN 4 TMCO4"/>
    <property type="match status" value="1"/>
</dbReference>
<comment type="caution">
    <text evidence="5">The sequence shown here is derived from an EMBL/GenBank/DDBJ whole genome shotgun (WGS) entry which is preliminary data.</text>
</comment>
<evidence type="ECO:0000256" key="2">
    <source>
        <dbReference type="ARBA" id="ARBA00022692"/>
    </source>
</evidence>
<evidence type="ECO:0000256" key="4">
    <source>
        <dbReference type="ARBA" id="ARBA00023136"/>
    </source>
</evidence>
<reference evidence="5 6" key="1">
    <citation type="submission" date="2024-09" db="EMBL/GenBank/DDBJ databases">
        <authorList>
            <person name="Sun Q."/>
            <person name="Mori K."/>
        </authorList>
    </citation>
    <scope>NUCLEOTIDE SEQUENCE [LARGE SCALE GENOMIC DNA]</scope>
    <source>
        <strain evidence="5 6">CCM 8545</strain>
    </source>
</reference>
<accession>A0ABV6CB72</accession>
<keyword evidence="3" id="KW-1133">Transmembrane helix</keyword>
<dbReference type="SUPFAM" id="SSF53474">
    <property type="entry name" value="alpha/beta-Hydrolases"/>
    <property type="match status" value="1"/>
</dbReference>
<gene>
    <name evidence="5" type="ORF">ACFFIT_09160</name>
</gene>
<dbReference type="PANTHER" id="PTHR17920:SF3">
    <property type="entry name" value="TRANSMEMBRANE AND COILED-COIL DOMAIN-CONTAINING PROTEIN 4"/>
    <property type="match status" value="1"/>
</dbReference>
<dbReference type="RefSeq" id="WP_385877355.1">
    <property type="nucleotide sequence ID" value="NZ_JBHLXE010000097.1"/>
</dbReference>
<keyword evidence="6" id="KW-1185">Reference proteome</keyword>
<sequence length="272" mass="31263">MLKKIKAQFLVNESQDIIISDINTASDLPINVYIHGYGSFYLKTSEQDFKNRINQISGYEHILVRWPSEHYNKAIIEGLTKGLALNQLRNLKSTTSKLSQISGPLLVIGIEALTQIKKVQNKTHHLDTVFAERLNQFMLMHKKANRPINFVAHSFGTRLLLNALMNKNNRSLFNALNLHNIVLMGGAIDRDAVSWQDVLGQIRGNIYNCYSKKDWALAVKPDFDKNIGRYPVVLKDEYAGRIINQEMKDIDHKSYWRKLDDVLARLDLTNER</sequence>
<evidence type="ECO:0000256" key="3">
    <source>
        <dbReference type="ARBA" id="ARBA00022989"/>
    </source>
</evidence>
<evidence type="ECO:0000313" key="5">
    <source>
        <dbReference type="EMBL" id="MFC0180242.1"/>
    </source>
</evidence>
<organism evidence="5 6">
    <name type="scientific">Thorsellia kenyensis</name>
    <dbReference type="NCBI Taxonomy" id="1549888"/>
    <lineage>
        <taxon>Bacteria</taxon>
        <taxon>Pseudomonadati</taxon>
        <taxon>Pseudomonadota</taxon>
        <taxon>Gammaproteobacteria</taxon>
        <taxon>Enterobacterales</taxon>
        <taxon>Thorselliaceae</taxon>
        <taxon>Thorsellia</taxon>
    </lineage>
</organism>
<dbReference type="InterPro" id="IPR007941">
    <property type="entry name" value="DUF726"/>
</dbReference>